<dbReference type="AlphaFoldDB" id="A0A931PVC0"/>
<dbReference type="PROSITE" id="PS51918">
    <property type="entry name" value="RADICAL_SAM"/>
    <property type="match status" value="1"/>
</dbReference>
<dbReference type="PIRSF" id="PIRSF004762">
    <property type="entry name" value="CHP00423"/>
    <property type="match status" value="1"/>
</dbReference>
<dbReference type="GO" id="GO:0051539">
    <property type="term" value="F:4 iron, 4 sulfur cluster binding"/>
    <property type="evidence" value="ECO:0007669"/>
    <property type="project" value="UniProtKB-KW"/>
</dbReference>
<feature type="binding site" evidence="6 7">
    <location>
        <position position="79"/>
    </location>
    <ligand>
        <name>[4Fe-4S] cluster</name>
        <dbReference type="ChEBI" id="CHEBI:49883"/>
        <note>4Fe-4S-S-AdoMet</note>
    </ligand>
</feature>
<dbReference type="Proteomes" id="UP000727962">
    <property type="component" value="Unassembled WGS sequence"/>
</dbReference>
<dbReference type="SFLD" id="SFLDF00343">
    <property type="entry name" value="aminofutalosine_synthase_(mqnE"/>
    <property type="match status" value="1"/>
</dbReference>
<comment type="function">
    <text evidence="6">Radical SAM enzyme that catalyzes the cyclization of dehypoxanthine futalosine (DHFL) into cyclic dehypoxanthine futalosine (CDHFL), a step in the biosynthesis of menaquinone (MK, vitamin K2).</text>
</comment>
<dbReference type="GO" id="GO:0016765">
    <property type="term" value="F:transferase activity, transferring alkyl or aryl (other than methyl) groups"/>
    <property type="evidence" value="ECO:0007669"/>
    <property type="project" value="InterPro"/>
</dbReference>
<dbReference type="InterPro" id="IPR006638">
    <property type="entry name" value="Elp3/MiaA/NifB-like_rSAM"/>
</dbReference>
<dbReference type="InterPro" id="IPR020050">
    <property type="entry name" value="FO_synthase_su2"/>
</dbReference>
<dbReference type="NCBIfam" id="TIGR03699">
    <property type="entry name" value="menaquin_MqnC"/>
    <property type="match status" value="1"/>
</dbReference>
<evidence type="ECO:0000256" key="2">
    <source>
        <dbReference type="ARBA" id="ARBA00022691"/>
    </source>
</evidence>
<dbReference type="NCBIfam" id="TIGR00423">
    <property type="entry name" value="CofH family radical SAM protein"/>
    <property type="match status" value="1"/>
</dbReference>
<keyword evidence="2 6" id="KW-0949">S-adenosyl-L-methionine</keyword>
<evidence type="ECO:0000313" key="11">
    <source>
        <dbReference type="Proteomes" id="UP000727962"/>
    </source>
</evidence>
<dbReference type="EC" id="1.21.98.1" evidence="6"/>
<organism evidence="10 11">
    <name type="scientific">Fimbriimonas ginsengisoli</name>
    <dbReference type="NCBI Taxonomy" id="1005039"/>
    <lineage>
        <taxon>Bacteria</taxon>
        <taxon>Bacillati</taxon>
        <taxon>Armatimonadota</taxon>
        <taxon>Fimbriimonadia</taxon>
        <taxon>Fimbriimonadales</taxon>
        <taxon>Fimbriimonadaceae</taxon>
        <taxon>Fimbriimonas</taxon>
    </lineage>
</organism>
<feature type="binding site" evidence="8">
    <location>
        <position position="299"/>
    </location>
    <ligand>
        <name>(3R)-3-methyl-D-ornithine</name>
        <dbReference type="ChEBI" id="CHEBI:64642"/>
    </ligand>
</feature>
<keyword evidence="6" id="KW-0560">Oxidoreductase</keyword>
<evidence type="ECO:0000256" key="5">
    <source>
        <dbReference type="ARBA" id="ARBA00023014"/>
    </source>
</evidence>
<gene>
    <name evidence="6 10" type="primary">mqnC</name>
    <name evidence="10" type="ORF">HYR64_03255</name>
</gene>
<feature type="domain" description="Radical SAM core" evidence="9">
    <location>
        <begin position="61"/>
        <end position="294"/>
    </location>
</feature>
<dbReference type="InterPro" id="IPR022431">
    <property type="entry name" value="Cyclic_DHFL_synthase_mqnC"/>
</dbReference>
<dbReference type="GO" id="GO:0044689">
    <property type="term" value="F:7,8-didemethyl-8-hydroxy-5-deazariboflavin synthase activity"/>
    <property type="evidence" value="ECO:0007669"/>
    <property type="project" value="TreeGrafter"/>
</dbReference>
<dbReference type="GO" id="GO:0005506">
    <property type="term" value="F:iron ion binding"/>
    <property type="evidence" value="ECO:0007669"/>
    <property type="project" value="UniProtKB-UniRule"/>
</dbReference>
<dbReference type="InterPro" id="IPR007197">
    <property type="entry name" value="rSAM"/>
</dbReference>
<dbReference type="EMBL" id="JACOSL010000022">
    <property type="protein sequence ID" value="MBI1756105.1"/>
    <property type="molecule type" value="Genomic_DNA"/>
</dbReference>
<feature type="binding site" evidence="6 7">
    <location>
        <position position="75"/>
    </location>
    <ligand>
        <name>[4Fe-4S] cluster</name>
        <dbReference type="ChEBI" id="CHEBI:49883"/>
        <note>4Fe-4S-S-AdoMet</note>
    </ligand>
</feature>
<feature type="binding site" evidence="8">
    <location>
        <position position="321"/>
    </location>
    <ligand>
        <name>(3R)-3-methyl-D-ornithine</name>
        <dbReference type="ChEBI" id="CHEBI:64642"/>
    </ligand>
</feature>
<protein>
    <recommendedName>
        <fullName evidence="6">Cyclic dehypoxanthine futalosine synthase</fullName>
        <shortName evidence="6">Cyclic DHFL synthase</shortName>
        <ecNumber evidence="6">1.21.98.1</ecNumber>
    </recommendedName>
    <alternativeName>
        <fullName evidence="6">Dehypoxanthine futalosine cyclase</fullName>
        <shortName evidence="6">DHFL cyclase</shortName>
    </alternativeName>
    <alternativeName>
        <fullName evidence="6">Menaquinone biosynthetic enzyme MqnC</fullName>
    </alternativeName>
</protein>
<dbReference type="HAMAP" id="MF_00992">
    <property type="entry name" value="MqnC"/>
    <property type="match status" value="1"/>
</dbReference>
<keyword evidence="4 6" id="KW-0408">Iron</keyword>
<dbReference type="GO" id="GO:0046992">
    <property type="term" value="F:oxidoreductase activity, acting on X-H and Y-H to form an X-Y bond"/>
    <property type="evidence" value="ECO:0007669"/>
    <property type="project" value="UniProtKB-UniRule"/>
</dbReference>
<accession>A0A931PVC0</accession>
<comment type="cofactor">
    <cofactor evidence="6 7">
        <name>[4Fe-4S] cluster</name>
        <dbReference type="ChEBI" id="CHEBI:49883"/>
    </cofactor>
    <text evidence="6 7">Binds 1 [4Fe-4S] cluster. The cluster is coordinated with 3 cysteines and an exchangeable S-adenosyl-L-methionine.</text>
</comment>
<keyword evidence="6" id="KW-0474">Menaquinone biosynthesis</keyword>
<feature type="binding site" evidence="8">
    <location>
        <position position="151"/>
    </location>
    <ligand>
        <name>(3R)-3-methyl-D-ornithine</name>
        <dbReference type="ChEBI" id="CHEBI:64642"/>
    </ligand>
</feature>
<evidence type="ECO:0000256" key="7">
    <source>
        <dbReference type="PIRSR" id="PIRSR004762-1"/>
    </source>
</evidence>
<dbReference type="SUPFAM" id="SSF102114">
    <property type="entry name" value="Radical SAM enzymes"/>
    <property type="match status" value="1"/>
</dbReference>
<dbReference type="PANTHER" id="PTHR43076">
    <property type="entry name" value="FO SYNTHASE (COFH)"/>
    <property type="match status" value="1"/>
</dbReference>
<evidence type="ECO:0000259" key="9">
    <source>
        <dbReference type="PROSITE" id="PS51918"/>
    </source>
</evidence>
<dbReference type="SFLD" id="SFLDF00342">
    <property type="entry name" value="cyclic_dehypoxanthine_futalosi"/>
    <property type="match status" value="1"/>
</dbReference>
<sequence length="365" mass="41045">MAILVPNLSRSAAIDLVADKVYAGRRLDREDALLLYRHPNLPELAALADFQRQRRVPGRSVTYVIGRILNYTNVCWVRCKFCAFYRVPGHDEGYLLSDDDILDKVRDTVDKGGVEILFQGGLNPKLKIDYYEQIFSKILERFPEVILHALSPAEILYTAHISKLSLERCLERLKASGLHSIPGAGGEILVDRVRKQIAPFKDSTVEWLECMRVAAGLGIRSTASMMFGHVETLEDRVEHFDRVRDLQDECSPFRAFVAWNFQPEDTQLPIPRKASAADYLRTVAVARLFLDNIDNLQVSILTQGPKIAQTALGYGANDFGSVMIEENVVSAAGDKFIVDAAEFERLIRGAGYEPARRNTRYELVA</sequence>
<dbReference type="PANTHER" id="PTHR43076:SF1">
    <property type="entry name" value="LIPOYL SYNTHASE 2"/>
    <property type="match status" value="1"/>
</dbReference>
<dbReference type="SMART" id="SM00729">
    <property type="entry name" value="Elp3"/>
    <property type="match status" value="1"/>
</dbReference>
<dbReference type="GO" id="GO:0009234">
    <property type="term" value="P:menaquinone biosynthetic process"/>
    <property type="evidence" value="ECO:0007669"/>
    <property type="project" value="UniProtKB-UniRule"/>
</dbReference>
<evidence type="ECO:0000256" key="4">
    <source>
        <dbReference type="ARBA" id="ARBA00023004"/>
    </source>
</evidence>
<comment type="caution">
    <text evidence="10">The sequence shown here is derived from an EMBL/GenBank/DDBJ whole genome shotgun (WGS) entry which is preliminary data.</text>
</comment>
<evidence type="ECO:0000256" key="3">
    <source>
        <dbReference type="ARBA" id="ARBA00022723"/>
    </source>
</evidence>
<feature type="binding site" evidence="6 7">
    <location>
        <position position="82"/>
    </location>
    <ligand>
        <name>[4Fe-4S] cluster</name>
        <dbReference type="ChEBI" id="CHEBI:49883"/>
        <note>4Fe-4S-S-AdoMet</note>
    </ligand>
</feature>
<keyword evidence="1 6" id="KW-0004">4Fe-4S</keyword>
<keyword evidence="5 6" id="KW-0411">Iron-sulfur</keyword>
<dbReference type="InterPro" id="IPR013785">
    <property type="entry name" value="Aldolase_TIM"/>
</dbReference>
<dbReference type="SFLD" id="SFLDG01389">
    <property type="entry name" value="menaquinone_synthsis_involved"/>
    <property type="match status" value="1"/>
</dbReference>
<comment type="pathway">
    <text evidence="6">Quinol/quinone metabolism; menaquinone biosynthesis.</text>
</comment>
<comment type="catalytic activity">
    <reaction evidence="6">
        <text>dehypoxanthine futalosine + S-adenosyl-L-methionine = cyclic dehypoxanthinylfutalosinate + 5'-deoxyadenosine + L-methionine + H(+)</text>
        <dbReference type="Rhea" id="RHEA:33083"/>
        <dbReference type="ChEBI" id="CHEBI:15378"/>
        <dbReference type="ChEBI" id="CHEBI:17319"/>
        <dbReference type="ChEBI" id="CHEBI:57844"/>
        <dbReference type="ChEBI" id="CHEBI:58864"/>
        <dbReference type="ChEBI" id="CHEBI:59789"/>
        <dbReference type="ChEBI" id="CHEBI:64270"/>
        <dbReference type="EC" id="1.21.98.1"/>
    </reaction>
</comment>
<dbReference type="InterPro" id="IPR034405">
    <property type="entry name" value="F420"/>
</dbReference>
<dbReference type="InterPro" id="IPR058240">
    <property type="entry name" value="rSAM_sf"/>
</dbReference>
<reference evidence="10" key="1">
    <citation type="submission" date="2020-07" db="EMBL/GenBank/DDBJ databases">
        <title>Huge and variable diversity of episymbiotic CPR bacteria and DPANN archaea in groundwater ecosystems.</title>
        <authorList>
            <person name="He C.Y."/>
            <person name="Keren R."/>
            <person name="Whittaker M."/>
            <person name="Farag I.F."/>
            <person name="Doudna J."/>
            <person name="Cate J.H.D."/>
            <person name="Banfield J.F."/>
        </authorList>
    </citation>
    <scope>NUCLEOTIDE SEQUENCE</scope>
    <source>
        <strain evidence="10">NC_groundwater_17_Pr7_B-0.1um_64_12</strain>
    </source>
</reference>
<keyword evidence="3 6" id="KW-0479">Metal-binding</keyword>
<proteinExistence type="inferred from homology"/>
<name>A0A931PVC0_FIMGI</name>
<comment type="similarity">
    <text evidence="6">Belongs to the radical SAM superfamily. MqnC family.</text>
</comment>
<feature type="binding site" evidence="8">
    <location>
        <position position="81"/>
    </location>
    <ligand>
        <name>S-adenosyl-L-methionine</name>
        <dbReference type="ChEBI" id="CHEBI:59789"/>
    </ligand>
</feature>
<evidence type="ECO:0000256" key="1">
    <source>
        <dbReference type="ARBA" id="ARBA00022485"/>
    </source>
</evidence>
<dbReference type="Gene3D" id="3.20.20.70">
    <property type="entry name" value="Aldolase class I"/>
    <property type="match status" value="1"/>
</dbReference>
<evidence type="ECO:0000313" key="10">
    <source>
        <dbReference type="EMBL" id="MBI1756105.1"/>
    </source>
</evidence>
<evidence type="ECO:0000256" key="8">
    <source>
        <dbReference type="PIRSR" id="PIRSR004762-2"/>
    </source>
</evidence>
<evidence type="ECO:0000256" key="6">
    <source>
        <dbReference type="HAMAP-Rule" id="MF_00992"/>
    </source>
</evidence>
<feature type="binding site" evidence="8">
    <location>
        <position position="187"/>
    </location>
    <ligand>
        <name>S-adenosyl-L-methionine</name>
        <dbReference type="ChEBI" id="CHEBI:59789"/>
    </ligand>
</feature>
<dbReference type="InterPro" id="IPR045567">
    <property type="entry name" value="CofH/MnqC-like_C"/>
</dbReference>
<dbReference type="Pfam" id="PF04055">
    <property type="entry name" value="Radical_SAM"/>
    <property type="match status" value="1"/>
</dbReference>
<dbReference type="Pfam" id="PF19288">
    <property type="entry name" value="CofH_C"/>
    <property type="match status" value="1"/>
</dbReference>
<dbReference type="SFLD" id="SFLDS00029">
    <property type="entry name" value="Radical_SAM"/>
    <property type="match status" value="1"/>
</dbReference>
<dbReference type="SFLD" id="SFLDG01064">
    <property type="entry name" value="F420__menaquinone_cofactor_bio"/>
    <property type="match status" value="1"/>
</dbReference>